<dbReference type="Gene3D" id="3.10.20.90">
    <property type="entry name" value="Phosphatidylinositol 3-kinase Catalytic Subunit, Chain A, domain 1"/>
    <property type="match status" value="1"/>
</dbReference>
<dbReference type="InterPro" id="IPR000270">
    <property type="entry name" value="PB1_dom"/>
</dbReference>
<organism evidence="9 10">
    <name type="scientific">Dissophora globulifera</name>
    <dbReference type="NCBI Taxonomy" id="979702"/>
    <lineage>
        <taxon>Eukaryota</taxon>
        <taxon>Fungi</taxon>
        <taxon>Fungi incertae sedis</taxon>
        <taxon>Mucoromycota</taxon>
        <taxon>Mortierellomycotina</taxon>
        <taxon>Mortierellomycetes</taxon>
        <taxon>Mortierellales</taxon>
        <taxon>Mortierellaceae</taxon>
        <taxon>Dissophora</taxon>
    </lineage>
</organism>
<dbReference type="SUPFAM" id="SSF54277">
    <property type="entry name" value="CAD &amp; PB1 domains"/>
    <property type="match status" value="1"/>
</dbReference>
<dbReference type="Pfam" id="PF00564">
    <property type="entry name" value="PB1"/>
    <property type="match status" value="1"/>
</dbReference>
<dbReference type="PANTHER" id="PTHR15175:SF0">
    <property type="entry name" value="SH3 DOMAIN-CONTAINING PROTEIN C23A1.17"/>
    <property type="match status" value="1"/>
</dbReference>
<dbReference type="InterPro" id="IPR019734">
    <property type="entry name" value="TPR_rpt"/>
</dbReference>
<feature type="region of interest" description="Disordered" evidence="7">
    <location>
        <begin position="388"/>
        <end position="540"/>
    </location>
</feature>
<keyword evidence="10" id="KW-1185">Reference proteome</keyword>
<feature type="compositionally biased region" description="Low complexity" evidence="7">
    <location>
        <begin position="447"/>
        <end position="483"/>
    </location>
</feature>
<dbReference type="Proteomes" id="UP000738325">
    <property type="component" value="Unassembled WGS sequence"/>
</dbReference>
<feature type="compositionally biased region" description="Polar residues" evidence="7">
    <location>
        <begin position="394"/>
        <end position="418"/>
    </location>
</feature>
<evidence type="ECO:0000256" key="1">
    <source>
        <dbReference type="ARBA" id="ARBA00004496"/>
    </source>
</evidence>
<dbReference type="GO" id="GO:0005737">
    <property type="term" value="C:cytoplasm"/>
    <property type="evidence" value="ECO:0007669"/>
    <property type="project" value="UniProtKB-SubCell"/>
</dbReference>
<comment type="similarity">
    <text evidence="2">Belongs to the NCF2/NOXA1 family.</text>
</comment>
<feature type="compositionally biased region" description="Basic and acidic residues" evidence="7">
    <location>
        <begin position="261"/>
        <end position="272"/>
    </location>
</feature>
<dbReference type="InterPro" id="IPR053793">
    <property type="entry name" value="PB1-like"/>
</dbReference>
<dbReference type="CDD" id="cd05992">
    <property type="entry name" value="PB1"/>
    <property type="match status" value="1"/>
</dbReference>
<feature type="compositionally biased region" description="Low complexity" evidence="7">
    <location>
        <begin position="305"/>
        <end position="316"/>
    </location>
</feature>
<dbReference type="PROSITE" id="PS51745">
    <property type="entry name" value="PB1"/>
    <property type="match status" value="1"/>
</dbReference>
<name>A0A9P6RU73_9FUNG</name>
<dbReference type="SMART" id="SM00666">
    <property type="entry name" value="PB1"/>
    <property type="match status" value="1"/>
</dbReference>
<dbReference type="SMART" id="SM00028">
    <property type="entry name" value="TPR"/>
    <property type="match status" value="3"/>
</dbReference>
<protein>
    <recommendedName>
        <fullName evidence="8">PB1 domain-containing protein</fullName>
    </recommendedName>
</protein>
<evidence type="ECO:0000313" key="10">
    <source>
        <dbReference type="Proteomes" id="UP000738325"/>
    </source>
</evidence>
<reference evidence="9" key="1">
    <citation type="journal article" date="2020" name="Fungal Divers.">
        <title>Resolving the Mortierellaceae phylogeny through synthesis of multi-gene phylogenetics and phylogenomics.</title>
        <authorList>
            <person name="Vandepol N."/>
            <person name="Liber J."/>
            <person name="Desiro A."/>
            <person name="Na H."/>
            <person name="Kennedy M."/>
            <person name="Barry K."/>
            <person name="Grigoriev I.V."/>
            <person name="Miller A.N."/>
            <person name="O'Donnell K."/>
            <person name="Stajich J.E."/>
            <person name="Bonito G."/>
        </authorList>
    </citation>
    <scope>NUCLEOTIDE SEQUENCE</scope>
    <source>
        <strain evidence="9">REB-010B</strain>
    </source>
</reference>
<evidence type="ECO:0000256" key="4">
    <source>
        <dbReference type="ARBA" id="ARBA00022490"/>
    </source>
</evidence>
<feature type="region of interest" description="Disordered" evidence="7">
    <location>
        <begin position="247"/>
        <end position="365"/>
    </location>
</feature>
<keyword evidence="3" id="KW-0728">SH3 domain</keyword>
<evidence type="ECO:0000313" key="9">
    <source>
        <dbReference type="EMBL" id="KAG0329923.1"/>
    </source>
</evidence>
<dbReference type="OrthoDB" id="9450131at2759"/>
<keyword evidence="5" id="KW-0677">Repeat</keyword>
<dbReference type="AlphaFoldDB" id="A0A9P6RU73"/>
<feature type="domain" description="PB1" evidence="8">
    <location>
        <begin position="560"/>
        <end position="642"/>
    </location>
</feature>
<keyword evidence="6" id="KW-0802">TPR repeat</keyword>
<evidence type="ECO:0000256" key="2">
    <source>
        <dbReference type="ARBA" id="ARBA00008051"/>
    </source>
</evidence>
<evidence type="ECO:0000256" key="7">
    <source>
        <dbReference type="SAM" id="MobiDB-lite"/>
    </source>
</evidence>
<sequence length="643" mass="69665">MAGLKYELDQWNEGVIAFDQGLYEEALEIFEPIADSAKINFNIGVVLATLGDFEGASAAYAQATKLDQYLAIAYFQNGVANVALEDYAKALSSFHDAFLYLRGNMVIDYTQLGLDFKLYSCQVLFNRALCYIELGEMDLAMTDLWRATREKQTKAHDMLDQALRDKGRNCTVFTVPQGVLYRPPESKVKNSKKKDYLGNSKVIAAIDSTDSFAGFKGKSAWQVQMSGPTNVAAVEDNGPPANLQRRATERVTAAVNGRARRGTDPERPHLEHAASFNGVDAAQAARRAHAGDRSGPGSAAGMGPGPSSLGPAGSEPRVSLLSRRNTETQRPAPLNLNGSSNRGGLSSAAPNVPAMPNGVGKGGQYQDALDDLERHVYALNIESQELVVGDYGSPNPSSATSSTDLRVSPVPTRSNSNGMGRPGILRKPSQSSGTPPMQNGPIPPMPSYNNGNNNGYKNNNYSNSNYSNSNYGSSPPSRTGTPPVLAELRRMGSGNNSPKLGAGLRREDSVRSATSGGSGGGGSNNNGIYQQPNGNNSGMMMGAEGTTYLDETVYAGLRDKLRVKCHYMDTRAVLVRADTPLHELIQRVQEKFQADRPLKLKYKDEDHHMLSMIDDEDWLMAQQVHLETTGSLDRMELWCFDDE</sequence>
<dbReference type="Gene3D" id="1.25.40.10">
    <property type="entry name" value="Tetratricopeptide repeat domain"/>
    <property type="match status" value="1"/>
</dbReference>
<evidence type="ECO:0000256" key="6">
    <source>
        <dbReference type="ARBA" id="ARBA00022803"/>
    </source>
</evidence>
<proteinExistence type="inferred from homology"/>
<comment type="caution">
    <text evidence="9">The sequence shown here is derived from an EMBL/GenBank/DDBJ whole genome shotgun (WGS) entry which is preliminary data.</text>
</comment>
<accession>A0A9P6RU73</accession>
<evidence type="ECO:0000259" key="8">
    <source>
        <dbReference type="PROSITE" id="PS51745"/>
    </source>
</evidence>
<dbReference type="EMBL" id="JAAAIP010000009">
    <property type="protein sequence ID" value="KAG0329923.1"/>
    <property type="molecule type" value="Genomic_DNA"/>
</dbReference>
<comment type="subcellular location">
    <subcellularLocation>
        <location evidence="1">Cytoplasm</location>
    </subcellularLocation>
</comment>
<dbReference type="InterPro" id="IPR011990">
    <property type="entry name" value="TPR-like_helical_dom_sf"/>
</dbReference>
<gene>
    <name evidence="9" type="ORF">BGZ99_010034</name>
</gene>
<evidence type="ECO:0000256" key="5">
    <source>
        <dbReference type="ARBA" id="ARBA00022737"/>
    </source>
</evidence>
<keyword evidence="4" id="KW-0963">Cytoplasm</keyword>
<dbReference type="FunFam" id="1.25.40.10:FF:000017">
    <property type="entry name" value="NADPH oxidase regulator NoxR"/>
    <property type="match status" value="1"/>
</dbReference>
<feature type="compositionally biased region" description="Polar residues" evidence="7">
    <location>
        <begin position="528"/>
        <end position="538"/>
    </location>
</feature>
<evidence type="ECO:0000256" key="3">
    <source>
        <dbReference type="ARBA" id="ARBA00022443"/>
    </source>
</evidence>
<feature type="compositionally biased region" description="Low complexity" evidence="7">
    <location>
        <begin position="334"/>
        <end position="347"/>
    </location>
</feature>
<dbReference type="Pfam" id="PF13181">
    <property type="entry name" value="TPR_8"/>
    <property type="match status" value="1"/>
</dbReference>
<dbReference type="InterPro" id="IPR051864">
    <property type="entry name" value="NCF2_NOXA1"/>
</dbReference>
<dbReference type="PANTHER" id="PTHR15175">
    <property type="entry name" value="NEUTROPHIL CYTOSOLIC FACTOR 2, NEUTROPHIL NADPH OXIDASE FACTOR 2"/>
    <property type="match status" value="1"/>
</dbReference>
<dbReference type="SUPFAM" id="SSF48452">
    <property type="entry name" value="TPR-like"/>
    <property type="match status" value="1"/>
</dbReference>